<protein>
    <submittedName>
        <fullName evidence="1">Uncharacterized protein</fullName>
    </submittedName>
</protein>
<proteinExistence type="predicted"/>
<dbReference type="Proteomes" id="UP000479000">
    <property type="component" value="Unassembled WGS sequence"/>
</dbReference>
<accession>A0A6H5GVA6</accession>
<name>A0A6H5GVA6_9HEMI</name>
<gene>
    <name evidence="1" type="ORF">NTEN_LOCUS12690</name>
</gene>
<reference evidence="1 2" key="1">
    <citation type="submission" date="2020-02" db="EMBL/GenBank/DDBJ databases">
        <authorList>
            <person name="Ferguson B K."/>
        </authorList>
    </citation>
    <scope>NUCLEOTIDE SEQUENCE [LARGE SCALE GENOMIC DNA]</scope>
</reference>
<feature type="non-terminal residue" evidence="1">
    <location>
        <position position="1"/>
    </location>
</feature>
<keyword evidence="2" id="KW-1185">Reference proteome</keyword>
<sequence>FALKDLTAIIACSLATAPTTISSATRLTDADASEASPAKTATYLFRNASKLSKNRLALDR</sequence>
<dbReference type="AlphaFoldDB" id="A0A6H5GVA6"/>
<organism evidence="1 2">
    <name type="scientific">Nesidiocoris tenuis</name>
    <dbReference type="NCBI Taxonomy" id="355587"/>
    <lineage>
        <taxon>Eukaryota</taxon>
        <taxon>Metazoa</taxon>
        <taxon>Ecdysozoa</taxon>
        <taxon>Arthropoda</taxon>
        <taxon>Hexapoda</taxon>
        <taxon>Insecta</taxon>
        <taxon>Pterygota</taxon>
        <taxon>Neoptera</taxon>
        <taxon>Paraneoptera</taxon>
        <taxon>Hemiptera</taxon>
        <taxon>Heteroptera</taxon>
        <taxon>Panheteroptera</taxon>
        <taxon>Cimicomorpha</taxon>
        <taxon>Miridae</taxon>
        <taxon>Dicyphina</taxon>
        <taxon>Nesidiocoris</taxon>
    </lineage>
</organism>
<dbReference type="EMBL" id="CADCXU010019047">
    <property type="protein sequence ID" value="CAB0007406.1"/>
    <property type="molecule type" value="Genomic_DNA"/>
</dbReference>
<evidence type="ECO:0000313" key="2">
    <source>
        <dbReference type="Proteomes" id="UP000479000"/>
    </source>
</evidence>
<evidence type="ECO:0000313" key="1">
    <source>
        <dbReference type="EMBL" id="CAB0007406.1"/>
    </source>
</evidence>